<dbReference type="Proteomes" id="UP000593833">
    <property type="component" value="Chromosome"/>
</dbReference>
<evidence type="ECO:0000256" key="4">
    <source>
        <dbReference type="ARBA" id="ARBA00023136"/>
    </source>
</evidence>
<dbReference type="InterPro" id="IPR006694">
    <property type="entry name" value="Fatty_acid_hydroxylase"/>
</dbReference>
<evidence type="ECO:0000313" key="6">
    <source>
        <dbReference type="Proteomes" id="UP000593833"/>
    </source>
</evidence>
<gene>
    <name evidence="5" type="ORF">IM720_26475</name>
</gene>
<evidence type="ECO:0000256" key="2">
    <source>
        <dbReference type="ARBA" id="ARBA00022692"/>
    </source>
</evidence>
<dbReference type="GO" id="GO:0016020">
    <property type="term" value="C:membrane"/>
    <property type="evidence" value="ECO:0007669"/>
    <property type="project" value="UniProtKB-SubCell"/>
</dbReference>
<keyword evidence="2" id="KW-0812">Transmembrane</keyword>
<accession>A0A1B3CY16</accession>
<dbReference type="Pfam" id="PF04116">
    <property type="entry name" value="FA_hydroxylase"/>
    <property type="match status" value="1"/>
</dbReference>
<evidence type="ECO:0000313" key="5">
    <source>
        <dbReference type="EMBL" id="QOU04208.1"/>
    </source>
</evidence>
<evidence type="ECO:0000256" key="1">
    <source>
        <dbReference type="ARBA" id="ARBA00004370"/>
    </source>
</evidence>
<dbReference type="GO" id="GO:0016491">
    <property type="term" value="F:oxidoreductase activity"/>
    <property type="evidence" value="ECO:0007669"/>
    <property type="project" value="InterPro"/>
</dbReference>
<protein>
    <submittedName>
        <fullName evidence="5">Sterol desaturase family protein</fullName>
    </submittedName>
</protein>
<keyword evidence="4" id="KW-0472">Membrane</keyword>
<dbReference type="AlphaFoldDB" id="A0A1B3CY16"/>
<dbReference type="PANTHER" id="PTHR11863">
    <property type="entry name" value="STEROL DESATURASE"/>
    <property type="match status" value="1"/>
</dbReference>
<proteinExistence type="predicted"/>
<sequence>MTMYEIWDSIVAFYEPTLEIISLWAWGLPLFVSVLAVMFIISQKWQSPLTLRSLTNAAFPKEQYDNPSSRVDMWNGIILLMLGFPLVGVFAVNGIAIADNVGAYFTAEFGVRAPLMTSTWLIVSVQFLTYFLSVDFVGYWIHRWCHTNALMWHLHKPHHTAETLTPWTLFRQHPIEFFGLNIIPAVVGGAFTGVVLYATGSQIHPGMVVAVTTTAYICFFVIDVFSHVHLPISYGWMNRIVLAPVMHNLHHSMEPHHWDKNNAVVLTLWDWMFGTLYLPKKGESWRWGCNDEEYGANNPHNTLRGFYIDPFKTLWRHLKDGQSPNP</sequence>
<dbReference type="RefSeq" id="WP_024077264.1">
    <property type="nucleotide sequence ID" value="NZ_CP015637.1"/>
</dbReference>
<evidence type="ECO:0000256" key="3">
    <source>
        <dbReference type="ARBA" id="ARBA00022989"/>
    </source>
</evidence>
<dbReference type="EMBL" id="CP063233">
    <property type="protein sequence ID" value="QOU04208.1"/>
    <property type="molecule type" value="Genomic_DNA"/>
</dbReference>
<organism evidence="5 6">
    <name type="scientific">Pseudomonas fluorescens</name>
    <dbReference type="NCBI Taxonomy" id="294"/>
    <lineage>
        <taxon>Bacteria</taxon>
        <taxon>Pseudomonadati</taxon>
        <taxon>Pseudomonadota</taxon>
        <taxon>Gammaproteobacteria</taxon>
        <taxon>Pseudomonadales</taxon>
        <taxon>Pseudomonadaceae</taxon>
        <taxon>Pseudomonas</taxon>
    </lineage>
</organism>
<reference evidence="5 6" key="1">
    <citation type="submission" date="2020-10" db="EMBL/GenBank/DDBJ databases">
        <title>Complete genome sequence of a novel Pseudomonas fluorescens strain isolated from the flower of kumarahou (Pomaderris kumeraho).</title>
        <authorList>
            <person name="Summers M.C."/>
            <person name="Nowak V."/>
            <person name="Fairhurst M.J."/>
            <person name="Owen J.G."/>
            <person name="Gerth M.L."/>
            <person name="Patrick W.M."/>
        </authorList>
    </citation>
    <scope>NUCLEOTIDE SEQUENCE [LARGE SCALE GENOMIC DNA]</scope>
    <source>
        <strain evidence="5 6">KF1</strain>
    </source>
</reference>
<dbReference type="GO" id="GO:0008610">
    <property type="term" value="P:lipid biosynthetic process"/>
    <property type="evidence" value="ECO:0007669"/>
    <property type="project" value="InterPro"/>
</dbReference>
<dbReference type="GO" id="GO:0005506">
    <property type="term" value="F:iron ion binding"/>
    <property type="evidence" value="ECO:0007669"/>
    <property type="project" value="InterPro"/>
</dbReference>
<comment type="subcellular location">
    <subcellularLocation>
        <location evidence="1">Membrane</location>
    </subcellularLocation>
</comment>
<name>A0A1B3CY16_PSEFL</name>
<dbReference type="InterPro" id="IPR050307">
    <property type="entry name" value="Sterol_Desaturase_Related"/>
</dbReference>
<keyword evidence="3" id="KW-1133">Transmembrane helix</keyword>
<dbReference type="OrthoDB" id="9770329at2"/>